<keyword evidence="4 7" id="KW-0812">Transmembrane</keyword>
<evidence type="ECO:0000256" key="2">
    <source>
        <dbReference type="ARBA" id="ARBA00022448"/>
    </source>
</evidence>
<proteinExistence type="inferred from homology"/>
<keyword evidence="2 7" id="KW-0813">Transport</keyword>
<dbReference type="PANTHER" id="PTHR43386">
    <property type="entry name" value="OLIGOPEPTIDE TRANSPORT SYSTEM PERMEASE PROTEIN APPC"/>
    <property type="match status" value="1"/>
</dbReference>
<comment type="similarity">
    <text evidence="7">Belongs to the binding-protein-dependent transport system permease family.</text>
</comment>
<dbReference type="Pfam" id="PF00528">
    <property type="entry name" value="BPD_transp_1"/>
    <property type="match status" value="1"/>
</dbReference>
<feature type="transmembrane region" description="Helical" evidence="7">
    <location>
        <begin position="135"/>
        <end position="154"/>
    </location>
</feature>
<feature type="transmembrane region" description="Helical" evidence="7">
    <location>
        <begin position="275"/>
        <end position="295"/>
    </location>
</feature>
<dbReference type="Proteomes" id="UP000196778">
    <property type="component" value="Unassembled WGS sequence"/>
</dbReference>
<evidence type="ECO:0000256" key="6">
    <source>
        <dbReference type="ARBA" id="ARBA00023136"/>
    </source>
</evidence>
<keyword evidence="6 7" id="KW-0472">Membrane</keyword>
<dbReference type="AlphaFoldDB" id="A0A1R4IWR2"/>
<keyword evidence="5 7" id="KW-1133">Transmembrane helix</keyword>
<accession>A0A1R4IWR2</accession>
<evidence type="ECO:0000313" key="9">
    <source>
        <dbReference type="EMBL" id="SJN23773.1"/>
    </source>
</evidence>
<protein>
    <submittedName>
        <fullName evidence="9">Oligopeptide transport system permease protein OppC (TC 3.A.1.5.1)</fullName>
    </submittedName>
</protein>
<sequence>MSEATATRRAARRAGDLAALLRSDRSLTVGLALVVGVLLMAASAPLLSAILGHGPNDQFPDETLDSAGLPVSFAPGFLLGADSSGRDVLLRTLYGSHISLAVGIPATVLSAVIGTTIGLVAGYAGGRTDAVLSELTTIALAFPFLLTALSVVTLNRGAAGTTVVDPVLVVVGIIVLFSWTSFARVVRGMVIELKGRPFVVAARGAGRGHAAVLWSEILPNLAPTVVVLAAVQLPVNIVAEATLSFLGVGTRPPTASWGNMIANAQETALYQVQPFMLLAPAAALFVTVFGFNLLATRLREHLDPRVRGGRS</sequence>
<dbReference type="SUPFAM" id="SSF161098">
    <property type="entry name" value="MetI-like"/>
    <property type="match status" value="1"/>
</dbReference>
<dbReference type="RefSeq" id="WP_087136353.1">
    <property type="nucleotide sequence ID" value="NZ_FUKR01000022.1"/>
</dbReference>
<dbReference type="Gene3D" id="1.10.3720.10">
    <property type="entry name" value="MetI-like"/>
    <property type="match status" value="1"/>
</dbReference>
<keyword evidence="3" id="KW-1003">Cell membrane</keyword>
<dbReference type="InterPro" id="IPR000515">
    <property type="entry name" value="MetI-like"/>
</dbReference>
<evidence type="ECO:0000256" key="5">
    <source>
        <dbReference type="ARBA" id="ARBA00022989"/>
    </source>
</evidence>
<dbReference type="GO" id="GO:0005886">
    <property type="term" value="C:plasma membrane"/>
    <property type="evidence" value="ECO:0007669"/>
    <property type="project" value="UniProtKB-SubCell"/>
</dbReference>
<dbReference type="GO" id="GO:0055085">
    <property type="term" value="P:transmembrane transport"/>
    <property type="evidence" value="ECO:0007669"/>
    <property type="project" value="InterPro"/>
</dbReference>
<dbReference type="InterPro" id="IPR050366">
    <property type="entry name" value="BP-dependent_transpt_permease"/>
</dbReference>
<dbReference type="CDD" id="cd06261">
    <property type="entry name" value="TM_PBP2"/>
    <property type="match status" value="1"/>
</dbReference>
<dbReference type="EMBL" id="FUKR01000022">
    <property type="protein sequence ID" value="SJN23773.1"/>
    <property type="molecule type" value="Genomic_DNA"/>
</dbReference>
<keyword evidence="10" id="KW-1185">Reference proteome</keyword>
<evidence type="ECO:0000256" key="4">
    <source>
        <dbReference type="ARBA" id="ARBA00022692"/>
    </source>
</evidence>
<name>A0A1R4IWR2_9MICO</name>
<dbReference type="OrthoDB" id="9812701at2"/>
<evidence type="ECO:0000256" key="7">
    <source>
        <dbReference type="RuleBase" id="RU363032"/>
    </source>
</evidence>
<evidence type="ECO:0000313" key="10">
    <source>
        <dbReference type="Proteomes" id="UP000196778"/>
    </source>
</evidence>
<evidence type="ECO:0000256" key="3">
    <source>
        <dbReference type="ARBA" id="ARBA00022475"/>
    </source>
</evidence>
<evidence type="ECO:0000259" key="8">
    <source>
        <dbReference type="PROSITE" id="PS50928"/>
    </source>
</evidence>
<organism evidence="9 10">
    <name type="scientific">Mycetocola reblochoni REB411</name>
    <dbReference type="NCBI Taxonomy" id="1255698"/>
    <lineage>
        <taxon>Bacteria</taxon>
        <taxon>Bacillati</taxon>
        <taxon>Actinomycetota</taxon>
        <taxon>Actinomycetes</taxon>
        <taxon>Micrococcales</taxon>
        <taxon>Microbacteriaceae</taxon>
        <taxon>Mycetocola</taxon>
    </lineage>
</organism>
<comment type="subcellular location">
    <subcellularLocation>
        <location evidence="1 7">Cell membrane</location>
        <topology evidence="1 7">Multi-pass membrane protein</topology>
    </subcellularLocation>
</comment>
<reference evidence="10" key="1">
    <citation type="submission" date="2017-02" db="EMBL/GenBank/DDBJ databases">
        <authorList>
            <person name="Dridi B."/>
        </authorList>
    </citation>
    <scope>NUCLEOTIDE SEQUENCE [LARGE SCALE GENOMIC DNA]</scope>
    <source>
        <strain evidence="10">EB411</strain>
    </source>
</reference>
<feature type="transmembrane region" description="Helical" evidence="7">
    <location>
        <begin position="98"/>
        <end position="123"/>
    </location>
</feature>
<gene>
    <name evidence="9" type="ORF">FM119_03810</name>
</gene>
<feature type="transmembrane region" description="Helical" evidence="7">
    <location>
        <begin position="27"/>
        <end position="51"/>
    </location>
</feature>
<feature type="domain" description="ABC transmembrane type-1" evidence="8">
    <location>
        <begin position="96"/>
        <end position="295"/>
    </location>
</feature>
<dbReference type="PANTHER" id="PTHR43386:SF6">
    <property type="entry name" value="ABC TRANSPORTER PERMEASE PROTEIN"/>
    <property type="match status" value="1"/>
</dbReference>
<dbReference type="InterPro" id="IPR035906">
    <property type="entry name" value="MetI-like_sf"/>
</dbReference>
<evidence type="ECO:0000256" key="1">
    <source>
        <dbReference type="ARBA" id="ARBA00004651"/>
    </source>
</evidence>
<feature type="transmembrane region" description="Helical" evidence="7">
    <location>
        <begin position="166"/>
        <end position="186"/>
    </location>
</feature>
<dbReference type="PROSITE" id="PS50928">
    <property type="entry name" value="ABC_TM1"/>
    <property type="match status" value="1"/>
</dbReference>